<organism evidence="1">
    <name type="scientific">bioreactor metagenome</name>
    <dbReference type="NCBI Taxonomy" id="1076179"/>
    <lineage>
        <taxon>unclassified sequences</taxon>
        <taxon>metagenomes</taxon>
        <taxon>ecological metagenomes</taxon>
    </lineage>
</organism>
<reference evidence="1" key="1">
    <citation type="submission" date="2019-08" db="EMBL/GenBank/DDBJ databases">
        <authorList>
            <person name="Kucharzyk K."/>
            <person name="Murdoch R.W."/>
            <person name="Higgins S."/>
            <person name="Loffler F."/>
        </authorList>
    </citation>
    <scope>NUCLEOTIDE SEQUENCE</scope>
</reference>
<evidence type="ECO:0000313" key="1">
    <source>
        <dbReference type="EMBL" id="MPM45839.1"/>
    </source>
</evidence>
<protein>
    <submittedName>
        <fullName evidence="1">Uncharacterized protein</fullName>
    </submittedName>
</protein>
<comment type="caution">
    <text evidence="1">The sequence shown here is derived from an EMBL/GenBank/DDBJ whole genome shotgun (WGS) entry which is preliminary data.</text>
</comment>
<sequence length="73" mass="8598">MIADEFIRVVDQDNGVPHHDARQADDSHKCRQAKIVACHIQAKYGTQQTEGNGQYYYEYFFQSLELEQKNQEY</sequence>
<proteinExistence type="predicted"/>
<dbReference type="EMBL" id="VSSQ01011036">
    <property type="protein sequence ID" value="MPM45839.1"/>
    <property type="molecule type" value="Genomic_DNA"/>
</dbReference>
<dbReference type="AlphaFoldDB" id="A0A644ZXZ7"/>
<gene>
    <name evidence="1" type="ORF">SDC9_92531</name>
</gene>
<accession>A0A644ZXZ7</accession>
<name>A0A644ZXZ7_9ZZZZ</name>